<accession>A0A9W7L830</accession>
<evidence type="ECO:0000256" key="4">
    <source>
        <dbReference type="ARBA" id="ARBA00023136"/>
    </source>
</evidence>
<keyword evidence="2 5" id="KW-0813">Transport</keyword>
<dbReference type="Gene3D" id="2.60.40.1170">
    <property type="entry name" value="Mu homology domain, subdomain B"/>
    <property type="match status" value="2"/>
</dbReference>
<dbReference type="GO" id="GO:0012505">
    <property type="term" value="C:endomembrane system"/>
    <property type="evidence" value="ECO:0007669"/>
    <property type="project" value="UniProtKB-SubCell"/>
</dbReference>
<comment type="subcellular location">
    <subcellularLocation>
        <location evidence="1">Endomembrane system</location>
    </subcellularLocation>
</comment>
<organism evidence="7 8">
    <name type="scientific">Triparma columacea</name>
    <dbReference type="NCBI Taxonomy" id="722753"/>
    <lineage>
        <taxon>Eukaryota</taxon>
        <taxon>Sar</taxon>
        <taxon>Stramenopiles</taxon>
        <taxon>Ochrophyta</taxon>
        <taxon>Bolidophyceae</taxon>
        <taxon>Parmales</taxon>
        <taxon>Triparmaceae</taxon>
        <taxon>Triparma</taxon>
    </lineage>
</organism>
<dbReference type="OrthoDB" id="870at2759"/>
<evidence type="ECO:0000256" key="1">
    <source>
        <dbReference type="ARBA" id="ARBA00004308"/>
    </source>
</evidence>
<evidence type="ECO:0000256" key="3">
    <source>
        <dbReference type="ARBA" id="ARBA00022927"/>
    </source>
</evidence>
<dbReference type="PROSITE" id="PS51072">
    <property type="entry name" value="MHD"/>
    <property type="match status" value="1"/>
</dbReference>
<evidence type="ECO:0000256" key="2">
    <source>
        <dbReference type="ARBA" id="ARBA00022448"/>
    </source>
</evidence>
<dbReference type="GO" id="GO:0030131">
    <property type="term" value="C:clathrin adaptor complex"/>
    <property type="evidence" value="ECO:0007669"/>
    <property type="project" value="UniProtKB-UniRule"/>
</dbReference>
<dbReference type="AlphaFoldDB" id="A0A9W7L830"/>
<dbReference type="Gene3D" id="3.30.450.60">
    <property type="match status" value="1"/>
</dbReference>
<evidence type="ECO:0000313" key="8">
    <source>
        <dbReference type="Proteomes" id="UP001165065"/>
    </source>
</evidence>
<keyword evidence="8" id="KW-1185">Reference proteome</keyword>
<dbReference type="PANTHER" id="PTHR10529">
    <property type="entry name" value="AP COMPLEX SUBUNIT MU"/>
    <property type="match status" value="1"/>
</dbReference>
<evidence type="ECO:0000256" key="5">
    <source>
        <dbReference type="PIRNR" id="PIRNR005992"/>
    </source>
</evidence>
<dbReference type="InterPro" id="IPR028565">
    <property type="entry name" value="MHD"/>
</dbReference>
<keyword evidence="3 5" id="KW-0653">Protein transport</keyword>
<gene>
    <name evidence="7" type="ORF">TrCOL_g7160</name>
</gene>
<dbReference type="CDD" id="cd09252">
    <property type="entry name" value="AP-3_Mu3_Cterm"/>
    <property type="match status" value="1"/>
</dbReference>
<dbReference type="PRINTS" id="PR00314">
    <property type="entry name" value="CLATHRINADPT"/>
</dbReference>
<evidence type="ECO:0000259" key="6">
    <source>
        <dbReference type="PROSITE" id="PS51072"/>
    </source>
</evidence>
<protein>
    <recommendedName>
        <fullName evidence="6">MHD domain-containing protein</fullName>
    </recommendedName>
</protein>
<comment type="caution">
    <text evidence="7">The sequence shown here is derived from an EMBL/GenBank/DDBJ whole genome shotgun (WGS) entry which is preliminary data.</text>
</comment>
<proteinExistence type="inferred from homology"/>
<sequence length="459" mass="49854">MIQSLFILSLGGEVLIERHFRSHQRASGSEGNRGACDHFWRECQKYDDSLQNGGGGEGEEQGIDIPPIMTFNSNTVIVSVFRSSLILLCTLSREAPPLLAITFLHHLASTFESYFGSPLDEGGIKENFSTVYQLIEEMNDHGYPLTTEPNALECMIKKPTVISKLQQAVTGSSSVSSYLPSGTVSNMPWRKSDVRYAQNEIYVDLVEEMDCILTAAGQVVQADINGSIQCVSKLSGVPDLCLTFRDPDVVDDCSFHPCVRYGRWGREKVISFVPPDGPFELMRYRVRNLGIPGKGITPPIFCNPTLTFGTGGEGGKKGEGGNISVVVGLKNGSSLLYPSTKGPMVLEDVVITIPFPATVKTANLGSNMGTVLYDEAKKIARWNIKSVGLGGNAELKGTMIMKGGERPEESPPLRLEWKIPTASVSGLAVSGLSVVNEAYKPYKGVRTITKSGKFTVRTN</sequence>
<dbReference type="InterPro" id="IPR011012">
    <property type="entry name" value="Longin-like_dom_sf"/>
</dbReference>
<dbReference type="EMBL" id="BRYA01000071">
    <property type="protein sequence ID" value="GMI37047.1"/>
    <property type="molecule type" value="Genomic_DNA"/>
</dbReference>
<dbReference type="InterPro" id="IPR050431">
    <property type="entry name" value="Adaptor_comp_med_subunit"/>
</dbReference>
<dbReference type="CDD" id="cd14837">
    <property type="entry name" value="AP3_Mu_N"/>
    <property type="match status" value="1"/>
</dbReference>
<dbReference type="Pfam" id="PF00928">
    <property type="entry name" value="Adap_comp_sub"/>
    <property type="match status" value="1"/>
</dbReference>
<dbReference type="GO" id="GO:0006886">
    <property type="term" value="P:intracellular protein transport"/>
    <property type="evidence" value="ECO:0007669"/>
    <property type="project" value="UniProtKB-UniRule"/>
</dbReference>
<reference evidence="8" key="1">
    <citation type="journal article" date="2023" name="Commun. Biol.">
        <title>Genome analysis of Parmales, the sister group of diatoms, reveals the evolutionary specialization of diatoms from phago-mixotrophs to photoautotrophs.</title>
        <authorList>
            <person name="Ban H."/>
            <person name="Sato S."/>
            <person name="Yoshikawa S."/>
            <person name="Yamada K."/>
            <person name="Nakamura Y."/>
            <person name="Ichinomiya M."/>
            <person name="Sato N."/>
            <person name="Blanc-Mathieu R."/>
            <person name="Endo H."/>
            <person name="Kuwata A."/>
            <person name="Ogata H."/>
        </authorList>
    </citation>
    <scope>NUCLEOTIDE SEQUENCE [LARGE SCALE GENOMIC DNA]</scope>
</reference>
<dbReference type="SUPFAM" id="SSF64356">
    <property type="entry name" value="SNARE-like"/>
    <property type="match status" value="1"/>
</dbReference>
<dbReference type="Proteomes" id="UP001165065">
    <property type="component" value="Unassembled WGS sequence"/>
</dbReference>
<dbReference type="PIRSF" id="PIRSF005992">
    <property type="entry name" value="Clathrin_mu"/>
    <property type="match status" value="1"/>
</dbReference>
<name>A0A9W7L830_9STRA</name>
<dbReference type="InterPro" id="IPR036168">
    <property type="entry name" value="AP2_Mu_C_sf"/>
</dbReference>
<keyword evidence="4" id="KW-0472">Membrane</keyword>
<dbReference type="InterPro" id="IPR001392">
    <property type="entry name" value="Clathrin_mu"/>
</dbReference>
<comment type="similarity">
    <text evidence="5">Belongs to the adaptor complexes medium subunit family.</text>
</comment>
<dbReference type="GO" id="GO:0016192">
    <property type="term" value="P:vesicle-mediated transport"/>
    <property type="evidence" value="ECO:0007669"/>
    <property type="project" value="InterPro"/>
</dbReference>
<feature type="domain" description="MHD" evidence="6">
    <location>
        <begin position="198"/>
        <end position="457"/>
    </location>
</feature>
<dbReference type="SUPFAM" id="SSF49447">
    <property type="entry name" value="Second domain of Mu2 adaptin subunit (ap50) of ap2 adaptor"/>
    <property type="match status" value="1"/>
</dbReference>
<evidence type="ECO:0000313" key="7">
    <source>
        <dbReference type="EMBL" id="GMI37047.1"/>
    </source>
</evidence>